<keyword evidence="4 10" id="KW-1133">Transmembrane helix</keyword>
<comment type="function">
    <text evidence="9 10">Fluoride-specific ion channel. Important for reducing fluoride concentration in the cell, thus reducing its toxicity.</text>
</comment>
<evidence type="ECO:0000256" key="3">
    <source>
        <dbReference type="ARBA" id="ARBA00022692"/>
    </source>
</evidence>
<evidence type="ECO:0000256" key="2">
    <source>
        <dbReference type="ARBA" id="ARBA00022475"/>
    </source>
</evidence>
<feature type="binding site" evidence="10">
    <location>
        <position position="77"/>
    </location>
    <ligand>
        <name>Na(+)</name>
        <dbReference type="ChEBI" id="CHEBI:29101"/>
        <note>structural</note>
    </ligand>
</feature>
<feature type="transmembrane region" description="Helical" evidence="10">
    <location>
        <begin position="68"/>
        <end position="89"/>
    </location>
</feature>
<keyword evidence="12" id="KW-1185">Reference proteome</keyword>
<comment type="caution">
    <text evidence="11">The sequence shown here is derived from an EMBL/GenBank/DDBJ whole genome shotgun (WGS) entry which is preliminary data.</text>
</comment>
<evidence type="ECO:0000256" key="6">
    <source>
        <dbReference type="ARBA" id="ARBA00023303"/>
    </source>
</evidence>
<name>A0A6I2FAA8_9MICO</name>
<feature type="transmembrane region" description="Helical" evidence="10">
    <location>
        <begin position="36"/>
        <end position="56"/>
    </location>
</feature>
<evidence type="ECO:0000256" key="5">
    <source>
        <dbReference type="ARBA" id="ARBA00023136"/>
    </source>
</evidence>
<proteinExistence type="inferred from homology"/>
<evidence type="ECO:0000313" key="11">
    <source>
        <dbReference type="EMBL" id="MRG59336.1"/>
    </source>
</evidence>
<evidence type="ECO:0000313" key="12">
    <source>
        <dbReference type="Proteomes" id="UP000431080"/>
    </source>
</evidence>
<dbReference type="Pfam" id="PF02537">
    <property type="entry name" value="CRCB"/>
    <property type="match status" value="1"/>
</dbReference>
<comment type="subcellular location">
    <subcellularLocation>
        <location evidence="1 10">Cell membrane</location>
        <topology evidence="1 10">Multi-pass membrane protein</topology>
    </subcellularLocation>
</comment>
<dbReference type="AlphaFoldDB" id="A0A6I2FAA8"/>
<feature type="transmembrane region" description="Helical" evidence="10">
    <location>
        <begin position="95"/>
        <end position="117"/>
    </location>
</feature>
<evidence type="ECO:0000256" key="4">
    <source>
        <dbReference type="ARBA" id="ARBA00022989"/>
    </source>
</evidence>
<keyword evidence="2 10" id="KW-1003">Cell membrane</keyword>
<dbReference type="InterPro" id="IPR003691">
    <property type="entry name" value="FluC"/>
</dbReference>
<reference evidence="11 12" key="1">
    <citation type="submission" date="2019-10" db="EMBL/GenBank/DDBJ databases">
        <authorList>
            <person name="Nie G."/>
            <person name="Ming H."/>
            <person name="Yi B."/>
        </authorList>
    </citation>
    <scope>NUCLEOTIDE SEQUENCE [LARGE SCALE GENOMIC DNA]</scope>
    <source>
        <strain evidence="11 12">CFH 90414</strain>
    </source>
</reference>
<dbReference type="HAMAP" id="MF_00454">
    <property type="entry name" value="FluC"/>
    <property type="match status" value="1"/>
</dbReference>
<evidence type="ECO:0000256" key="9">
    <source>
        <dbReference type="ARBA" id="ARBA00049940"/>
    </source>
</evidence>
<accession>A0A6I2FAA8</accession>
<dbReference type="GO" id="GO:0005886">
    <property type="term" value="C:plasma membrane"/>
    <property type="evidence" value="ECO:0007669"/>
    <property type="project" value="UniProtKB-SubCell"/>
</dbReference>
<organism evidence="11 12">
    <name type="scientific">Agromyces agglutinans</name>
    <dbReference type="NCBI Taxonomy" id="2662258"/>
    <lineage>
        <taxon>Bacteria</taxon>
        <taxon>Bacillati</taxon>
        <taxon>Actinomycetota</taxon>
        <taxon>Actinomycetes</taxon>
        <taxon>Micrococcales</taxon>
        <taxon>Microbacteriaceae</taxon>
        <taxon>Agromyces</taxon>
    </lineage>
</organism>
<keyword evidence="10" id="KW-0813">Transport</keyword>
<comment type="catalytic activity">
    <reaction evidence="8">
        <text>fluoride(in) = fluoride(out)</text>
        <dbReference type="Rhea" id="RHEA:76159"/>
        <dbReference type="ChEBI" id="CHEBI:17051"/>
    </reaction>
    <physiologicalReaction direction="left-to-right" evidence="8">
        <dbReference type="Rhea" id="RHEA:76160"/>
    </physiologicalReaction>
</comment>
<dbReference type="Proteomes" id="UP000431080">
    <property type="component" value="Unassembled WGS sequence"/>
</dbReference>
<keyword evidence="10" id="KW-0479">Metal-binding</keyword>
<dbReference type="PANTHER" id="PTHR28259:SF1">
    <property type="entry name" value="FLUORIDE EXPORT PROTEIN 1-RELATED"/>
    <property type="match status" value="1"/>
</dbReference>
<keyword evidence="3 10" id="KW-0812">Transmembrane</keyword>
<sequence length="143" mass="14558">MGAYLAVFAGGLLGTGLRLGADLLLPHDDTGFPFSTLLVNLVGAFVLGILAGGLWTRPTTPSWLKAGIGAGVLGSFTTLSAVMASLVLIGTDRQWWLAAGYTAASVIGGLVLAAAGLRLGIGRERRRRAAAAAPRTTRSDAAP</sequence>
<protein>
    <recommendedName>
        <fullName evidence="10">Fluoride-specific ion channel FluC</fullName>
    </recommendedName>
</protein>
<dbReference type="GO" id="GO:0140114">
    <property type="term" value="P:cellular detoxification of fluoride"/>
    <property type="evidence" value="ECO:0007669"/>
    <property type="project" value="UniProtKB-UniRule"/>
</dbReference>
<dbReference type="GO" id="GO:0062054">
    <property type="term" value="F:fluoride channel activity"/>
    <property type="evidence" value="ECO:0007669"/>
    <property type="project" value="UniProtKB-UniRule"/>
</dbReference>
<keyword evidence="10" id="KW-0915">Sodium</keyword>
<evidence type="ECO:0000256" key="7">
    <source>
        <dbReference type="ARBA" id="ARBA00035120"/>
    </source>
</evidence>
<keyword evidence="10" id="KW-0406">Ion transport</keyword>
<feature type="binding site" evidence="10">
    <location>
        <position position="74"/>
    </location>
    <ligand>
        <name>Na(+)</name>
        <dbReference type="ChEBI" id="CHEBI:29101"/>
        <note>structural</note>
    </ligand>
</feature>
<keyword evidence="6 10" id="KW-0407">Ion channel</keyword>
<evidence type="ECO:0000256" key="8">
    <source>
        <dbReference type="ARBA" id="ARBA00035585"/>
    </source>
</evidence>
<dbReference type="EMBL" id="WJIF01000002">
    <property type="protein sequence ID" value="MRG59336.1"/>
    <property type="molecule type" value="Genomic_DNA"/>
</dbReference>
<comment type="activity regulation">
    <text evidence="10">Na(+) is not transported, but it plays an essential structural role and its presence is essential for fluoride channel function.</text>
</comment>
<keyword evidence="5 10" id="KW-0472">Membrane</keyword>
<evidence type="ECO:0000256" key="1">
    <source>
        <dbReference type="ARBA" id="ARBA00004651"/>
    </source>
</evidence>
<gene>
    <name evidence="10" type="primary">fluC</name>
    <name evidence="10" type="synonym">crcB</name>
    <name evidence="11" type="ORF">GE115_05540</name>
</gene>
<comment type="similarity">
    <text evidence="7 10">Belongs to the fluoride channel Fluc/FEX (TC 1.A.43) family.</text>
</comment>
<evidence type="ECO:0000256" key="10">
    <source>
        <dbReference type="HAMAP-Rule" id="MF_00454"/>
    </source>
</evidence>
<dbReference type="RefSeq" id="WP_153683755.1">
    <property type="nucleotide sequence ID" value="NZ_WJIF01000002.1"/>
</dbReference>
<dbReference type="GO" id="GO:0046872">
    <property type="term" value="F:metal ion binding"/>
    <property type="evidence" value="ECO:0007669"/>
    <property type="project" value="UniProtKB-KW"/>
</dbReference>
<dbReference type="PANTHER" id="PTHR28259">
    <property type="entry name" value="FLUORIDE EXPORT PROTEIN 1-RELATED"/>
    <property type="match status" value="1"/>
</dbReference>